<evidence type="ECO:0000313" key="2">
    <source>
        <dbReference type="Proteomes" id="UP001056120"/>
    </source>
</evidence>
<accession>A0ACB9K6H4</accession>
<organism evidence="1 2">
    <name type="scientific">Smallanthus sonchifolius</name>
    <dbReference type="NCBI Taxonomy" id="185202"/>
    <lineage>
        <taxon>Eukaryota</taxon>
        <taxon>Viridiplantae</taxon>
        <taxon>Streptophyta</taxon>
        <taxon>Embryophyta</taxon>
        <taxon>Tracheophyta</taxon>
        <taxon>Spermatophyta</taxon>
        <taxon>Magnoliopsida</taxon>
        <taxon>eudicotyledons</taxon>
        <taxon>Gunneridae</taxon>
        <taxon>Pentapetalae</taxon>
        <taxon>asterids</taxon>
        <taxon>campanulids</taxon>
        <taxon>Asterales</taxon>
        <taxon>Asteraceae</taxon>
        <taxon>Asteroideae</taxon>
        <taxon>Heliantheae alliance</taxon>
        <taxon>Millerieae</taxon>
        <taxon>Smallanthus</taxon>
    </lineage>
</organism>
<evidence type="ECO:0000313" key="1">
    <source>
        <dbReference type="EMBL" id="KAI3827795.1"/>
    </source>
</evidence>
<dbReference type="EMBL" id="CM042018">
    <property type="protein sequence ID" value="KAI3827795.1"/>
    <property type="molecule type" value="Genomic_DNA"/>
</dbReference>
<name>A0ACB9K6H4_9ASTR</name>
<reference evidence="2" key="1">
    <citation type="journal article" date="2022" name="Mol. Ecol. Resour.">
        <title>The genomes of chicory, endive, great burdock and yacon provide insights into Asteraceae palaeo-polyploidization history and plant inulin production.</title>
        <authorList>
            <person name="Fan W."/>
            <person name="Wang S."/>
            <person name="Wang H."/>
            <person name="Wang A."/>
            <person name="Jiang F."/>
            <person name="Liu H."/>
            <person name="Zhao H."/>
            <person name="Xu D."/>
            <person name="Zhang Y."/>
        </authorList>
    </citation>
    <scope>NUCLEOTIDE SEQUENCE [LARGE SCALE GENOMIC DNA]</scope>
    <source>
        <strain evidence="2">cv. Yunnan</strain>
    </source>
</reference>
<keyword evidence="2" id="KW-1185">Reference proteome</keyword>
<dbReference type="Proteomes" id="UP001056120">
    <property type="component" value="Linkage Group LG01"/>
</dbReference>
<protein>
    <submittedName>
        <fullName evidence="1">Uncharacterized protein</fullName>
    </submittedName>
</protein>
<reference evidence="1 2" key="2">
    <citation type="journal article" date="2022" name="Mol. Ecol. Resour.">
        <title>The genomes of chicory, endive, great burdock and yacon provide insights into Asteraceae paleo-polyploidization history and plant inulin production.</title>
        <authorList>
            <person name="Fan W."/>
            <person name="Wang S."/>
            <person name="Wang H."/>
            <person name="Wang A."/>
            <person name="Jiang F."/>
            <person name="Liu H."/>
            <person name="Zhao H."/>
            <person name="Xu D."/>
            <person name="Zhang Y."/>
        </authorList>
    </citation>
    <scope>NUCLEOTIDE SEQUENCE [LARGE SCALE GENOMIC DNA]</scope>
    <source>
        <strain evidence="2">cv. Yunnan</strain>
        <tissue evidence="1">Leaves</tissue>
    </source>
</reference>
<comment type="caution">
    <text evidence="1">The sequence shown here is derived from an EMBL/GenBank/DDBJ whole genome shotgun (WGS) entry which is preliminary data.</text>
</comment>
<sequence>MWALVTGLSIILKSDAIKAESVADPTESSEMGVWVLMRFLMELHISGDSSHDMIWKLPRVSLYSRLGDARTHATVGRLGVIRNSPSYWWLAHFFRRCFNGLFNRFLSEQMLGL</sequence>
<gene>
    <name evidence="1" type="ORF">L1987_01879</name>
</gene>
<proteinExistence type="predicted"/>